<name>A0A1H9JSK3_9GAMM</name>
<dbReference type="EMBL" id="FOFS01000012">
    <property type="protein sequence ID" value="SEQ89774.1"/>
    <property type="molecule type" value="Genomic_DNA"/>
</dbReference>
<dbReference type="InterPro" id="IPR029055">
    <property type="entry name" value="Ntn_hydrolases_N"/>
</dbReference>
<evidence type="ECO:0000313" key="8">
    <source>
        <dbReference type="EMBL" id="SEQ89774.1"/>
    </source>
</evidence>
<dbReference type="STRING" id="489703.SAMN04488038_11255"/>
<dbReference type="InterPro" id="IPR000246">
    <property type="entry name" value="Peptidase_T2"/>
</dbReference>
<evidence type="ECO:0000256" key="6">
    <source>
        <dbReference type="PIRSR" id="PIRSR600246-2"/>
    </source>
</evidence>
<evidence type="ECO:0000256" key="3">
    <source>
        <dbReference type="ARBA" id="ARBA00022813"/>
    </source>
</evidence>
<dbReference type="GO" id="GO:0008233">
    <property type="term" value="F:peptidase activity"/>
    <property type="evidence" value="ECO:0007669"/>
    <property type="project" value="UniProtKB-KW"/>
</dbReference>
<dbReference type="GO" id="GO:0016811">
    <property type="term" value="F:hydrolase activity, acting on carbon-nitrogen (but not peptide) bonds, in linear amides"/>
    <property type="evidence" value="ECO:0007669"/>
    <property type="project" value="UniProtKB-ARBA"/>
</dbReference>
<feature type="binding site" evidence="6">
    <location>
        <begin position="200"/>
        <end position="203"/>
    </location>
    <ligand>
        <name>substrate</name>
    </ligand>
</feature>
<dbReference type="GO" id="GO:0006508">
    <property type="term" value="P:proteolysis"/>
    <property type="evidence" value="ECO:0007669"/>
    <property type="project" value="UniProtKB-KW"/>
</dbReference>
<evidence type="ECO:0000256" key="7">
    <source>
        <dbReference type="PIRSR" id="PIRSR600246-3"/>
    </source>
</evidence>
<accession>A0A1H9JSK3</accession>
<dbReference type="PANTHER" id="PTHR10188">
    <property type="entry name" value="L-ASPARAGINASE"/>
    <property type="match status" value="1"/>
</dbReference>
<keyword evidence="1" id="KW-0645">Protease</keyword>
<dbReference type="PANTHER" id="PTHR10188:SF6">
    <property type="entry name" value="N(4)-(BETA-N-ACETYLGLUCOSAMINYL)-L-ASPARAGINASE"/>
    <property type="match status" value="1"/>
</dbReference>
<evidence type="ECO:0000256" key="5">
    <source>
        <dbReference type="PIRSR" id="PIRSR600246-1"/>
    </source>
</evidence>
<evidence type="ECO:0000256" key="4">
    <source>
        <dbReference type="ARBA" id="ARBA00069124"/>
    </source>
</evidence>
<feature type="active site" description="Nucleophile" evidence="5">
    <location>
        <position position="172"/>
    </location>
</feature>
<dbReference type="OrthoDB" id="9780217at2"/>
<evidence type="ECO:0000256" key="1">
    <source>
        <dbReference type="ARBA" id="ARBA00022670"/>
    </source>
</evidence>
<keyword evidence="3" id="KW-0068">Autocatalytic cleavage</keyword>
<dbReference type="FunFam" id="3.60.20.30:FF:000001">
    <property type="entry name" value="Isoaspartyl peptidase/L-asparaginase"/>
    <property type="match status" value="1"/>
</dbReference>
<keyword evidence="2" id="KW-0378">Hydrolase</keyword>
<feature type="binding site" evidence="6">
    <location>
        <begin position="223"/>
        <end position="226"/>
    </location>
    <ligand>
        <name>substrate</name>
    </ligand>
</feature>
<keyword evidence="9" id="KW-1185">Reference proteome</keyword>
<protein>
    <recommendedName>
        <fullName evidence="4">Isoaspartyl peptidase</fullName>
    </recommendedName>
</protein>
<evidence type="ECO:0000256" key="2">
    <source>
        <dbReference type="ARBA" id="ARBA00022801"/>
    </source>
</evidence>
<proteinExistence type="predicted"/>
<dbReference type="AlphaFoldDB" id="A0A1H9JSK3"/>
<evidence type="ECO:0000313" key="9">
    <source>
        <dbReference type="Proteomes" id="UP000199233"/>
    </source>
</evidence>
<gene>
    <name evidence="8" type="ORF">SAMN04488038_11255</name>
</gene>
<dbReference type="Proteomes" id="UP000199233">
    <property type="component" value="Unassembled WGS sequence"/>
</dbReference>
<dbReference type="Gene3D" id="3.60.20.30">
    <property type="entry name" value="(Glycosyl)asparaginase"/>
    <property type="match status" value="1"/>
</dbReference>
<dbReference type="SUPFAM" id="SSF56235">
    <property type="entry name" value="N-terminal nucleophile aminohydrolases (Ntn hydrolases)"/>
    <property type="match status" value="1"/>
</dbReference>
<reference evidence="8 9" key="1">
    <citation type="submission" date="2016-10" db="EMBL/GenBank/DDBJ databases">
        <authorList>
            <person name="de Groot N.N."/>
        </authorList>
    </citation>
    <scope>NUCLEOTIDE SEQUENCE [LARGE SCALE GENOMIC DNA]</scope>
    <source>
        <strain evidence="8 9">DSM 25927</strain>
    </source>
</reference>
<feature type="site" description="Cleavage; by autolysis" evidence="7">
    <location>
        <begin position="171"/>
        <end position="172"/>
    </location>
</feature>
<sequence>MSSSSPIRLAIHGGAGDLDAVNSDTRAHRAALHAIAGEGLALLRSGAGSLDAVELMVQRLEECPLFNAGVGAVLNRDGQVELDAAIMDGRDRACGAVTGVQRAKYPVRLARAVMERSPHVMFMGAGADALNRELGLEEVAPEYFITEERFHQLKEARAKGVIVLDHDSAFGTVGAVARDAQGHLAAATSTGGLTNKHPGRVGDTPIIGAGTFADDQTAAVSCTGTGECFIRAGFGFAVDARLRYTPADLATACAEQLDAVRGYGGRGGCIAIDRHGLLALPFNSRAMYRAWVDADGVIGVAVGED</sequence>
<dbReference type="RefSeq" id="WP_093287966.1">
    <property type="nucleotide sequence ID" value="NZ_FOFS01000012.1"/>
</dbReference>
<dbReference type="CDD" id="cd04701">
    <property type="entry name" value="Asparaginase_2"/>
    <property type="match status" value="1"/>
</dbReference>
<organism evidence="8 9">
    <name type="scientific">Solimonas aquatica</name>
    <dbReference type="NCBI Taxonomy" id="489703"/>
    <lineage>
        <taxon>Bacteria</taxon>
        <taxon>Pseudomonadati</taxon>
        <taxon>Pseudomonadota</taxon>
        <taxon>Gammaproteobacteria</taxon>
        <taxon>Nevskiales</taxon>
        <taxon>Nevskiaceae</taxon>
        <taxon>Solimonas</taxon>
    </lineage>
</organism>
<dbReference type="Pfam" id="PF01112">
    <property type="entry name" value="Asparaginase_2"/>
    <property type="match status" value="1"/>
</dbReference>